<gene>
    <name evidence="1" type="ORF">ADFLV_2022</name>
</gene>
<name>A0AAE7E754_9BACT</name>
<protein>
    <recommendedName>
        <fullName evidence="3">HNH nuclease domain-containing protein</fullName>
    </recommendedName>
</protein>
<reference evidence="1 2" key="1">
    <citation type="submission" date="2020-05" db="EMBL/GenBank/DDBJ databases">
        <title>Complete genome sequencing of Campylobacter and Arcobacter type strains.</title>
        <authorList>
            <person name="Miller W.G."/>
            <person name="Yee E."/>
        </authorList>
    </citation>
    <scope>NUCLEOTIDE SEQUENCE [LARGE SCALE GENOMIC DNA]</scope>
    <source>
        <strain evidence="1 2">LMG 25694</strain>
    </source>
</reference>
<keyword evidence="2" id="KW-1185">Reference proteome</keyword>
<dbReference type="RefSeq" id="WP_129011969.1">
    <property type="nucleotide sequence ID" value="NZ_CP053835.1"/>
</dbReference>
<evidence type="ECO:0000313" key="1">
    <source>
        <dbReference type="EMBL" id="QKF78037.1"/>
    </source>
</evidence>
<dbReference type="EMBL" id="CP053835">
    <property type="protein sequence ID" value="QKF78037.1"/>
    <property type="molecule type" value="Genomic_DNA"/>
</dbReference>
<accession>A0AAE7E754</accession>
<organism evidence="1 2">
    <name type="scientific">Arcobacter defluvii</name>
    <dbReference type="NCBI Taxonomy" id="873191"/>
    <lineage>
        <taxon>Bacteria</taxon>
        <taxon>Pseudomonadati</taxon>
        <taxon>Campylobacterota</taxon>
        <taxon>Epsilonproteobacteria</taxon>
        <taxon>Campylobacterales</taxon>
        <taxon>Arcobacteraceae</taxon>
        <taxon>Arcobacter</taxon>
    </lineage>
</organism>
<dbReference type="AlphaFoldDB" id="A0AAE7E754"/>
<proteinExistence type="predicted"/>
<dbReference type="KEGG" id="adz:ADFLV_2022"/>
<dbReference type="Gene3D" id="1.10.30.50">
    <property type="match status" value="1"/>
</dbReference>
<sequence>MIKIPYPNQQTLDTYFDEIKIELLKKVRYIKSQKDISIDKKKFRVTNKIKKILVWLENESNLKKLIQFKPNELASLIENVYKKFPKSHYKKESLNRIFYRIFVEAGYNEIDKLKFIQNINLGSCPYCNRNYIFNINRKGSIKPEIDHLYPKSIYPYLAVSYFNLIPSCPTCNGFGAKEDKDTFYTYPISNPYELKENDFKFSISPESIDFFNVESKKYDFNSFEIELYGNKANLEIFKLEELYKQHKDIVLELLIKKAYYPKSYIKELKRFGFSEDEIYRYLLCNYRKNEDLHKRPLSKLIKDISEEIGII</sequence>
<dbReference type="Proteomes" id="UP000503313">
    <property type="component" value="Chromosome"/>
</dbReference>
<evidence type="ECO:0008006" key="3">
    <source>
        <dbReference type="Google" id="ProtNLM"/>
    </source>
</evidence>
<evidence type="ECO:0000313" key="2">
    <source>
        <dbReference type="Proteomes" id="UP000503313"/>
    </source>
</evidence>